<keyword evidence="2" id="KW-1185">Reference proteome</keyword>
<reference evidence="1" key="1">
    <citation type="submission" date="2020-09" db="EMBL/GenBank/DDBJ databases">
        <title>Genome-Enabled Discovery of Anthraquinone Biosynthesis in Senna tora.</title>
        <authorList>
            <person name="Kang S.-H."/>
            <person name="Pandey R.P."/>
            <person name="Lee C.-M."/>
            <person name="Sim J.-S."/>
            <person name="Jeong J.-T."/>
            <person name="Choi B.-S."/>
            <person name="Jung M."/>
            <person name="Ginzburg D."/>
            <person name="Zhao K."/>
            <person name="Won S.Y."/>
            <person name="Oh T.-J."/>
            <person name="Yu Y."/>
            <person name="Kim N.-H."/>
            <person name="Lee O.R."/>
            <person name="Lee T.-H."/>
            <person name="Bashyal P."/>
            <person name="Kim T.-S."/>
            <person name="Lee W.-H."/>
            <person name="Kawkins C."/>
            <person name="Kim C.-K."/>
            <person name="Kim J.S."/>
            <person name="Ahn B.O."/>
            <person name="Rhee S.Y."/>
            <person name="Sohng J.K."/>
        </authorList>
    </citation>
    <scope>NUCLEOTIDE SEQUENCE</scope>
    <source>
        <tissue evidence="1">Leaf</tissue>
    </source>
</reference>
<gene>
    <name evidence="1" type="ORF">G2W53_007334</name>
</gene>
<evidence type="ECO:0000313" key="2">
    <source>
        <dbReference type="Proteomes" id="UP000634136"/>
    </source>
</evidence>
<dbReference type="AlphaFoldDB" id="A0A834X630"/>
<dbReference type="Proteomes" id="UP000634136">
    <property type="component" value="Unassembled WGS sequence"/>
</dbReference>
<dbReference type="EMBL" id="JAAIUW010000003">
    <property type="protein sequence ID" value="KAF7838852.1"/>
    <property type="molecule type" value="Genomic_DNA"/>
</dbReference>
<name>A0A834X630_9FABA</name>
<organism evidence="1 2">
    <name type="scientific">Senna tora</name>
    <dbReference type="NCBI Taxonomy" id="362788"/>
    <lineage>
        <taxon>Eukaryota</taxon>
        <taxon>Viridiplantae</taxon>
        <taxon>Streptophyta</taxon>
        <taxon>Embryophyta</taxon>
        <taxon>Tracheophyta</taxon>
        <taxon>Spermatophyta</taxon>
        <taxon>Magnoliopsida</taxon>
        <taxon>eudicotyledons</taxon>
        <taxon>Gunneridae</taxon>
        <taxon>Pentapetalae</taxon>
        <taxon>rosids</taxon>
        <taxon>fabids</taxon>
        <taxon>Fabales</taxon>
        <taxon>Fabaceae</taxon>
        <taxon>Caesalpinioideae</taxon>
        <taxon>Cassia clade</taxon>
        <taxon>Senna</taxon>
    </lineage>
</organism>
<comment type="caution">
    <text evidence="1">The sequence shown here is derived from an EMBL/GenBank/DDBJ whole genome shotgun (WGS) entry which is preliminary data.</text>
</comment>
<sequence>MQGRLLKKSLDAAKNKEKELEITIAKLKTESHEFILQESIVFQVTYVIMLLAL</sequence>
<evidence type="ECO:0000313" key="1">
    <source>
        <dbReference type="EMBL" id="KAF7838852.1"/>
    </source>
</evidence>
<proteinExistence type="predicted"/>
<protein>
    <submittedName>
        <fullName evidence="1">Uncharacterized protein</fullName>
    </submittedName>
</protein>
<accession>A0A834X630</accession>